<gene>
    <name evidence="8" type="ordered locus">Caci_4171</name>
</gene>
<dbReference type="Pfam" id="PF00005">
    <property type="entry name" value="ABC_tran"/>
    <property type="match status" value="1"/>
</dbReference>
<dbReference type="AlphaFoldDB" id="C7QHZ0"/>
<dbReference type="InterPro" id="IPR015854">
    <property type="entry name" value="ABC_transpr_LolD-like"/>
</dbReference>
<dbReference type="InterPro" id="IPR017871">
    <property type="entry name" value="ABC_transporter-like_CS"/>
</dbReference>
<keyword evidence="4" id="KW-0238">DNA-binding</keyword>
<dbReference type="CDD" id="cd03255">
    <property type="entry name" value="ABC_MJ0796_LolCDE_FtsE"/>
    <property type="match status" value="1"/>
</dbReference>
<evidence type="ECO:0000256" key="5">
    <source>
        <dbReference type="SAM" id="MobiDB-lite"/>
    </source>
</evidence>
<dbReference type="PANTHER" id="PTHR24220:SF685">
    <property type="entry name" value="ABC TRANSPORTER RELATED"/>
    <property type="match status" value="1"/>
</dbReference>
<proteinExistence type="predicted"/>
<dbReference type="SMART" id="SM00382">
    <property type="entry name" value="AAA"/>
    <property type="match status" value="1"/>
</dbReference>
<dbReference type="InterPro" id="IPR003593">
    <property type="entry name" value="AAA+_ATPase"/>
</dbReference>
<feature type="compositionally biased region" description="Basic and acidic residues" evidence="5">
    <location>
        <begin position="327"/>
        <end position="339"/>
    </location>
</feature>
<dbReference type="PANTHER" id="PTHR24220">
    <property type="entry name" value="IMPORT ATP-BINDING PROTEIN"/>
    <property type="match status" value="1"/>
</dbReference>
<dbReference type="EMBL" id="CP001700">
    <property type="protein sequence ID" value="ACU73035.1"/>
    <property type="molecule type" value="Genomic_DNA"/>
</dbReference>
<dbReference type="InterPro" id="IPR003439">
    <property type="entry name" value="ABC_transporter-like_ATP-bd"/>
</dbReference>
<evidence type="ECO:0000256" key="4">
    <source>
        <dbReference type="PROSITE-ProRule" id="PRU01076"/>
    </source>
</evidence>
<dbReference type="Gene3D" id="3.40.50.300">
    <property type="entry name" value="P-loop containing nucleotide triphosphate hydrolases"/>
    <property type="match status" value="1"/>
</dbReference>
<sequence length="339" mass="36736">MTASNDRHELPEPHDLHDLEAQAARPRRQYGHDAHIVCDNLVRIYQTEGVEVQALQGLDLLVDRGDLVAVVGASGSGKSTLLNILSGLDTPTAGGARVAGCDLLAMKAKDRLRYRREVVGFVWQQTGRNLFSHLDALDNVMLPMSYAGTRGAAAERKAGELLDLLGVGHARDRRPAGLSGGEQQRVAIAVALANTPDVLFADEPTGELDSATAHQVFEALRTANRELGVTVVVVTHDADVAGQVRRTVAIRDGKTSSETVRAVAVDEDGAERHVAEEYVMLDRAGRMQLPREYVERLQMRDRVRVALDEDHVSVWPAADAGNDGDAGDEREAREPVPAE</sequence>
<dbReference type="STRING" id="479433.Caci_4171"/>
<dbReference type="GO" id="GO:0003677">
    <property type="term" value="F:DNA binding"/>
    <property type="evidence" value="ECO:0007669"/>
    <property type="project" value="UniProtKB-UniRule"/>
</dbReference>
<reference evidence="8 9" key="1">
    <citation type="journal article" date="2009" name="Stand. Genomic Sci.">
        <title>Complete genome sequence of Catenulispora acidiphila type strain (ID 139908).</title>
        <authorList>
            <person name="Copeland A."/>
            <person name="Lapidus A."/>
            <person name="Glavina Del Rio T."/>
            <person name="Nolan M."/>
            <person name="Lucas S."/>
            <person name="Chen F."/>
            <person name="Tice H."/>
            <person name="Cheng J.F."/>
            <person name="Bruce D."/>
            <person name="Goodwin L."/>
            <person name="Pitluck S."/>
            <person name="Mikhailova N."/>
            <person name="Pati A."/>
            <person name="Ivanova N."/>
            <person name="Mavromatis K."/>
            <person name="Chen A."/>
            <person name="Palaniappan K."/>
            <person name="Chain P."/>
            <person name="Land M."/>
            <person name="Hauser L."/>
            <person name="Chang Y.J."/>
            <person name="Jeffries C.D."/>
            <person name="Chertkov O."/>
            <person name="Brettin T."/>
            <person name="Detter J.C."/>
            <person name="Han C."/>
            <person name="Ali Z."/>
            <person name="Tindall B.J."/>
            <person name="Goker M."/>
            <person name="Bristow J."/>
            <person name="Eisen J.A."/>
            <person name="Markowitz V."/>
            <person name="Hugenholtz P."/>
            <person name="Kyrpides N.C."/>
            <person name="Klenk H.P."/>
        </authorList>
    </citation>
    <scope>NUCLEOTIDE SEQUENCE [LARGE SCALE GENOMIC DNA]</scope>
    <source>
        <strain evidence="9">DSM 44928 / JCM 14897 / NBRC 102108 / NRRL B-24433 / ID139908</strain>
    </source>
</reference>
<dbReference type="GO" id="GO:0022857">
    <property type="term" value="F:transmembrane transporter activity"/>
    <property type="evidence" value="ECO:0007669"/>
    <property type="project" value="TreeGrafter"/>
</dbReference>
<keyword evidence="9" id="KW-1185">Reference proteome</keyword>
<dbReference type="InterPro" id="IPR027417">
    <property type="entry name" value="P-loop_NTPase"/>
</dbReference>
<evidence type="ECO:0000313" key="9">
    <source>
        <dbReference type="Proteomes" id="UP000000851"/>
    </source>
</evidence>
<keyword evidence="2" id="KW-0547">Nucleotide-binding</keyword>
<evidence type="ECO:0000259" key="7">
    <source>
        <dbReference type="PROSITE" id="PS51740"/>
    </source>
</evidence>
<evidence type="ECO:0000259" key="6">
    <source>
        <dbReference type="PROSITE" id="PS50893"/>
    </source>
</evidence>
<dbReference type="GO" id="GO:0005886">
    <property type="term" value="C:plasma membrane"/>
    <property type="evidence" value="ECO:0007669"/>
    <property type="project" value="TreeGrafter"/>
</dbReference>
<dbReference type="InterPro" id="IPR007159">
    <property type="entry name" value="SpoVT-AbrB_dom"/>
</dbReference>
<keyword evidence="3" id="KW-0067">ATP-binding</keyword>
<evidence type="ECO:0000256" key="1">
    <source>
        <dbReference type="ARBA" id="ARBA00022448"/>
    </source>
</evidence>
<evidence type="ECO:0000256" key="3">
    <source>
        <dbReference type="ARBA" id="ARBA00022840"/>
    </source>
</evidence>
<keyword evidence="1" id="KW-0813">Transport</keyword>
<dbReference type="GO" id="GO:0016887">
    <property type="term" value="F:ATP hydrolysis activity"/>
    <property type="evidence" value="ECO:0007669"/>
    <property type="project" value="InterPro"/>
</dbReference>
<protein>
    <submittedName>
        <fullName evidence="8">ABC transporter related</fullName>
    </submittedName>
</protein>
<name>C7QHZ0_CATAD</name>
<accession>C7QHZ0</accession>
<dbReference type="GO" id="GO:0005524">
    <property type="term" value="F:ATP binding"/>
    <property type="evidence" value="ECO:0007669"/>
    <property type="project" value="UniProtKB-KW"/>
</dbReference>
<dbReference type="HOGENOM" id="CLU_000604_1_22_11"/>
<organism evidence="8 9">
    <name type="scientific">Catenulispora acidiphila (strain DSM 44928 / JCM 14897 / NBRC 102108 / NRRL B-24433 / ID139908)</name>
    <dbReference type="NCBI Taxonomy" id="479433"/>
    <lineage>
        <taxon>Bacteria</taxon>
        <taxon>Bacillati</taxon>
        <taxon>Actinomycetota</taxon>
        <taxon>Actinomycetes</taxon>
        <taxon>Catenulisporales</taxon>
        <taxon>Catenulisporaceae</taxon>
        <taxon>Catenulispora</taxon>
    </lineage>
</organism>
<evidence type="ECO:0000313" key="8">
    <source>
        <dbReference type="EMBL" id="ACU73035.1"/>
    </source>
</evidence>
<dbReference type="OrthoDB" id="3266715at2"/>
<dbReference type="Proteomes" id="UP000000851">
    <property type="component" value="Chromosome"/>
</dbReference>
<feature type="domain" description="ABC transporter" evidence="6">
    <location>
        <begin position="36"/>
        <end position="277"/>
    </location>
</feature>
<evidence type="ECO:0000256" key="2">
    <source>
        <dbReference type="ARBA" id="ARBA00022741"/>
    </source>
</evidence>
<dbReference type="SUPFAM" id="SSF52540">
    <property type="entry name" value="P-loop containing nucleoside triphosphate hydrolases"/>
    <property type="match status" value="1"/>
</dbReference>
<dbReference type="KEGG" id="cai:Caci_4171"/>
<feature type="region of interest" description="Disordered" evidence="5">
    <location>
        <begin position="316"/>
        <end position="339"/>
    </location>
</feature>
<dbReference type="eggNOG" id="COG1136">
    <property type="taxonomic scope" value="Bacteria"/>
</dbReference>
<dbReference type="PROSITE" id="PS00211">
    <property type="entry name" value="ABC_TRANSPORTER_1"/>
    <property type="match status" value="1"/>
</dbReference>
<dbReference type="PROSITE" id="PS51740">
    <property type="entry name" value="SPOVT_ABRB"/>
    <property type="match status" value="1"/>
</dbReference>
<dbReference type="InterPro" id="IPR017911">
    <property type="entry name" value="MacB-like_ATP-bd"/>
</dbReference>
<feature type="domain" description="SpoVT-AbrB" evidence="7">
    <location>
        <begin position="276"/>
        <end position="319"/>
    </location>
</feature>
<dbReference type="PROSITE" id="PS50893">
    <property type="entry name" value="ABC_TRANSPORTER_2"/>
    <property type="match status" value="1"/>
</dbReference>
<dbReference type="RefSeq" id="WP_015792764.1">
    <property type="nucleotide sequence ID" value="NC_013131.1"/>
</dbReference>
<dbReference type="InParanoid" id="C7QHZ0"/>